<feature type="transmembrane region" description="Helical" evidence="5">
    <location>
        <begin position="27"/>
        <end position="47"/>
    </location>
</feature>
<dbReference type="Gene3D" id="3.10.450.230">
    <property type="entry name" value="VirB8 protein"/>
    <property type="match status" value="1"/>
</dbReference>
<proteinExistence type="predicted"/>
<evidence type="ECO:0000259" key="6">
    <source>
        <dbReference type="Pfam" id="PF04335"/>
    </source>
</evidence>
<keyword evidence="2 5" id="KW-0812">Transmembrane</keyword>
<dbReference type="InterPro" id="IPR007430">
    <property type="entry name" value="VirB8"/>
</dbReference>
<dbReference type="Pfam" id="PF04335">
    <property type="entry name" value="VirB8"/>
    <property type="match status" value="1"/>
</dbReference>
<accession>A0A7V8NSJ8</accession>
<evidence type="ECO:0000256" key="3">
    <source>
        <dbReference type="ARBA" id="ARBA00022989"/>
    </source>
</evidence>
<evidence type="ECO:0000256" key="4">
    <source>
        <dbReference type="ARBA" id="ARBA00023136"/>
    </source>
</evidence>
<comment type="subcellular location">
    <subcellularLocation>
        <location evidence="1">Membrane</location>
        <topology evidence="1">Single-pass membrane protein</topology>
    </subcellularLocation>
</comment>
<evidence type="ECO:0000256" key="1">
    <source>
        <dbReference type="ARBA" id="ARBA00004167"/>
    </source>
</evidence>
<dbReference type="InterPro" id="IPR032710">
    <property type="entry name" value="NTF2-like_dom_sf"/>
</dbReference>
<evidence type="ECO:0000256" key="2">
    <source>
        <dbReference type="ARBA" id="ARBA00022692"/>
    </source>
</evidence>
<dbReference type="SUPFAM" id="SSF54427">
    <property type="entry name" value="NTF2-like"/>
    <property type="match status" value="1"/>
</dbReference>
<keyword evidence="3 5" id="KW-1133">Transmembrane helix</keyword>
<dbReference type="EMBL" id="JACDQQ010001600">
    <property type="protein sequence ID" value="MBA0086616.1"/>
    <property type="molecule type" value="Genomic_DNA"/>
</dbReference>
<gene>
    <name evidence="7" type="ORF">HRJ53_16670</name>
</gene>
<dbReference type="GO" id="GO:0016020">
    <property type="term" value="C:membrane"/>
    <property type="evidence" value="ECO:0007669"/>
    <property type="project" value="UniProtKB-SubCell"/>
</dbReference>
<keyword evidence="8" id="KW-1185">Reference proteome</keyword>
<sequence>MKSETNFEDAKRLYLEQYGDPMVTNTYLKIALTLVCLIAAGLVVLDWKTIRTFENFRPLVIRIDDLGRAEAINYHNLEYHPRDAEAKYFLSQFCELYYRRNRYTIQSDFSRALYFLDGKLANGILDAYRKDDIIKKFLTNTGLPEIDVEVKKVSLEEMQPPYKARVDFYMVYYSPADRTELKRDLYTANFVFVFQSHVPNELIPINPLGLTIGYFREDQAFK</sequence>
<comment type="caution">
    <text evidence="7">The sequence shown here is derived from an EMBL/GenBank/DDBJ whole genome shotgun (WGS) entry which is preliminary data.</text>
</comment>
<protein>
    <recommendedName>
        <fullName evidence="6">Bacterial virulence protein VirB8 domain-containing protein</fullName>
    </recommendedName>
</protein>
<feature type="domain" description="Bacterial virulence protein VirB8" evidence="6">
    <location>
        <begin position="10"/>
        <end position="219"/>
    </location>
</feature>
<evidence type="ECO:0000313" key="7">
    <source>
        <dbReference type="EMBL" id="MBA0086616.1"/>
    </source>
</evidence>
<keyword evidence="4 5" id="KW-0472">Membrane</keyword>
<evidence type="ECO:0000313" key="8">
    <source>
        <dbReference type="Proteomes" id="UP000567293"/>
    </source>
</evidence>
<reference evidence="7" key="1">
    <citation type="submission" date="2020-06" db="EMBL/GenBank/DDBJ databases">
        <title>Legume-microbial interactions unlock mineral nutrients during tropical forest succession.</title>
        <authorList>
            <person name="Epihov D.Z."/>
        </authorList>
    </citation>
    <scope>NUCLEOTIDE SEQUENCE [LARGE SCALE GENOMIC DNA]</scope>
    <source>
        <strain evidence="7">Pan2503</strain>
    </source>
</reference>
<evidence type="ECO:0000256" key="5">
    <source>
        <dbReference type="SAM" id="Phobius"/>
    </source>
</evidence>
<dbReference type="Proteomes" id="UP000567293">
    <property type="component" value="Unassembled WGS sequence"/>
</dbReference>
<name>A0A7V8NSJ8_9BACT</name>
<organism evidence="7 8">
    <name type="scientific">Candidatus Acidiferrum panamense</name>
    <dbReference type="NCBI Taxonomy" id="2741543"/>
    <lineage>
        <taxon>Bacteria</taxon>
        <taxon>Pseudomonadati</taxon>
        <taxon>Acidobacteriota</taxon>
        <taxon>Terriglobia</taxon>
        <taxon>Candidatus Acidiferrales</taxon>
        <taxon>Candidatus Acidiferrum</taxon>
    </lineage>
</organism>
<dbReference type="AlphaFoldDB" id="A0A7V8NSJ8"/>